<dbReference type="Gene3D" id="2.30.42.10">
    <property type="match status" value="1"/>
</dbReference>
<evidence type="ECO:0000256" key="2">
    <source>
        <dbReference type="ARBA" id="ARBA00023186"/>
    </source>
</evidence>
<dbReference type="EMBL" id="ML996692">
    <property type="protein sequence ID" value="KAF2401745.1"/>
    <property type="molecule type" value="Genomic_DNA"/>
</dbReference>
<dbReference type="Pfam" id="PF18265">
    <property type="entry name" value="Nas2_N"/>
    <property type="match status" value="1"/>
</dbReference>
<dbReference type="SUPFAM" id="SSF50156">
    <property type="entry name" value="PDZ domain-like"/>
    <property type="match status" value="1"/>
</dbReference>
<dbReference type="Pfam" id="PF17820">
    <property type="entry name" value="PDZ_6"/>
    <property type="match status" value="1"/>
</dbReference>
<dbReference type="GO" id="GO:0000502">
    <property type="term" value="C:proteasome complex"/>
    <property type="evidence" value="ECO:0007669"/>
    <property type="project" value="UniProtKB-KW"/>
</dbReference>
<name>A0A6G1I185_9PEZI</name>
<keyword evidence="7" id="KW-0647">Proteasome</keyword>
<keyword evidence="8" id="KW-1185">Reference proteome</keyword>
<dbReference type="PANTHER" id="PTHR12651:SF1">
    <property type="entry name" value="26S PROTEASOME NON-ATPASE REGULATORY SUBUNIT 9"/>
    <property type="match status" value="1"/>
</dbReference>
<comment type="similarity">
    <text evidence="1">Belongs to the proteasome subunit p27 family.</text>
</comment>
<sequence>MDNLHAPTVAATTNGSSNGVPASQLNFQQLLAEKDRLESELSALSAVLDSHGVNMNTGLTTFDGYPRADLDIAQIRTTRARIIHLKNDYKALLDALEKQVHARFAEAAAQPATVQSQAEPSIPQPMEDTSTPFAQVNGVSPGSPAEAAGLRVGDKITRFGTANWLNHDKLAKIPEVVAQNEGRAVAVTLLRETSDGTTERVSLIVTPRPNWGGRGMLGCHLLPL</sequence>
<evidence type="ECO:0000313" key="8">
    <source>
        <dbReference type="Proteomes" id="UP000799640"/>
    </source>
</evidence>
<dbReference type="Gene3D" id="6.10.140.1710">
    <property type="match status" value="1"/>
</dbReference>
<dbReference type="GO" id="GO:0005737">
    <property type="term" value="C:cytoplasm"/>
    <property type="evidence" value="ECO:0007669"/>
    <property type="project" value="TreeGrafter"/>
</dbReference>
<organism evidence="7 8">
    <name type="scientific">Trichodelitschia bisporula</name>
    <dbReference type="NCBI Taxonomy" id="703511"/>
    <lineage>
        <taxon>Eukaryota</taxon>
        <taxon>Fungi</taxon>
        <taxon>Dikarya</taxon>
        <taxon>Ascomycota</taxon>
        <taxon>Pezizomycotina</taxon>
        <taxon>Dothideomycetes</taxon>
        <taxon>Dothideomycetes incertae sedis</taxon>
        <taxon>Phaeotrichales</taxon>
        <taxon>Phaeotrichaceae</taxon>
        <taxon>Trichodelitschia</taxon>
    </lineage>
</organism>
<proteinExistence type="inferred from homology"/>
<dbReference type="GO" id="GO:0070682">
    <property type="term" value="P:proteasome regulatory particle assembly"/>
    <property type="evidence" value="ECO:0007669"/>
    <property type="project" value="InterPro"/>
</dbReference>
<feature type="domain" description="PDZ" evidence="5">
    <location>
        <begin position="136"/>
        <end position="191"/>
    </location>
</feature>
<dbReference type="InterPro" id="IPR041489">
    <property type="entry name" value="PDZ_6"/>
</dbReference>
<feature type="region of interest" description="Disordered" evidence="4">
    <location>
        <begin position="1"/>
        <end position="20"/>
    </location>
</feature>
<evidence type="ECO:0000256" key="4">
    <source>
        <dbReference type="SAM" id="MobiDB-lite"/>
    </source>
</evidence>
<dbReference type="AlphaFoldDB" id="A0A6G1I185"/>
<dbReference type="InterPro" id="IPR035269">
    <property type="entry name" value="PSMD9"/>
</dbReference>
<evidence type="ECO:0000313" key="7">
    <source>
        <dbReference type="EMBL" id="KAF2401745.1"/>
    </source>
</evidence>
<accession>A0A6G1I185</accession>
<dbReference type="InterPro" id="IPR036034">
    <property type="entry name" value="PDZ_sf"/>
</dbReference>
<protein>
    <recommendedName>
        <fullName evidence="3">Probable 26S proteasome regulatory subunit p27</fullName>
    </recommendedName>
</protein>
<dbReference type="GO" id="GO:0005634">
    <property type="term" value="C:nucleus"/>
    <property type="evidence" value="ECO:0007669"/>
    <property type="project" value="TreeGrafter"/>
</dbReference>
<feature type="compositionally biased region" description="Polar residues" evidence="4">
    <location>
        <begin position="10"/>
        <end position="20"/>
    </location>
</feature>
<feature type="domain" description="Nas2 N-terminal" evidence="6">
    <location>
        <begin position="27"/>
        <end position="104"/>
    </location>
</feature>
<evidence type="ECO:0000256" key="1">
    <source>
        <dbReference type="ARBA" id="ARBA00005256"/>
    </source>
</evidence>
<evidence type="ECO:0000256" key="3">
    <source>
        <dbReference type="ARBA" id="ARBA00068021"/>
    </source>
</evidence>
<evidence type="ECO:0000259" key="6">
    <source>
        <dbReference type="Pfam" id="PF18265"/>
    </source>
</evidence>
<dbReference type="FunFam" id="2.30.42.10:FF:000107">
    <property type="entry name" value="26S proteasome non-ATPase regulatory subunit 9"/>
    <property type="match status" value="1"/>
</dbReference>
<dbReference type="InterPro" id="IPR040815">
    <property type="entry name" value="Nas2_N"/>
</dbReference>
<reference evidence="7" key="1">
    <citation type="journal article" date="2020" name="Stud. Mycol.">
        <title>101 Dothideomycetes genomes: a test case for predicting lifestyles and emergence of pathogens.</title>
        <authorList>
            <person name="Haridas S."/>
            <person name="Albert R."/>
            <person name="Binder M."/>
            <person name="Bloem J."/>
            <person name="Labutti K."/>
            <person name="Salamov A."/>
            <person name="Andreopoulos B."/>
            <person name="Baker S."/>
            <person name="Barry K."/>
            <person name="Bills G."/>
            <person name="Bluhm B."/>
            <person name="Cannon C."/>
            <person name="Castanera R."/>
            <person name="Culley D."/>
            <person name="Daum C."/>
            <person name="Ezra D."/>
            <person name="Gonzalez J."/>
            <person name="Henrissat B."/>
            <person name="Kuo A."/>
            <person name="Liang C."/>
            <person name="Lipzen A."/>
            <person name="Lutzoni F."/>
            <person name="Magnuson J."/>
            <person name="Mondo S."/>
            <person name="Nolan M."/>
            <person name="Ohm R."/>
            <person name="Pangilinan J."/>
            <person name="Park H.-J."/>
            <person name="Ramirez L."/>
            <person name="Alfaro M."/>
            <person name="Sun H."/>
            <person name="Tritt A."/>
            <person name="Yoshinaga Y."/>
            <person name="Zwiers L.-H."/>
            <person name="Turgeon B."/>
            <person name="Goodwin S."/>
            <person name="Spatafora J."/>
            <person name="Crous P."/>
            <person name="Grigoriev I."/>
        </authorList>
    </citation>
    <scope>NUCLEOTIDE SEQUENCE</scope>
    <source>
        <strain evidence="7">CBS 262.69</strain>
    </source>
</reference>
<keyword evidence="2" id="KW-0143">Chaperone</keyword>
<evidence type="ECO:0000259" key="5">
    <source>
        <dbReference type="Pfam" id="PF17820"/>
    </source>
</evidence>
<dbReference type="PANTHER" id="PTHR12651">
    <property type="entry name" value="26S PROTEASOME NON-ATPASE REGULATORY SUBUNIT 9"/>
    <property type="match status" value="1"/>
</dbReference>
<dbReference type="OrthoDB" id="72325at2759"/>
<dbReference type="Proteomes" id="UP000799640">
    <property type="component" value="Unassembled WGS sequence"/>
</dbReference>
<gene>
    <name evidence="7" type="ORF">EJ06DRAFT_474298</name>
</gene>